<evidence type="ECO:0000313" key="2">
    <source>
        <dbReference type="EnsemblMetazoa" id="AFAF001531-PA"/>
    </source>
</evidence>
<accession>A0A182Q211</accession>
<dbReference type="VEuPathDB" id="VectorBase:AFAF001531"/>
<feature type="transmembrane region" description="Helical" evidence="1">
    <location>
        <begin position="30"/>
        <end position="62"/>
    </location>
</feature>
<dbReference type="Proteomes" id="UP000075886">
    <property type="component" value="Unassembled WGS sequence"/>
</dbReference>
<dbReference type="EnsemblMetazoa" id="AFAF001531-RA">
    <property type="protein sequence ID" value="AFAF001531-PA"/>
    <property type="gene ID" value="AFAF001531"/>
</dbReference>
<dbReference type="EMBL" id="AXCN02000230">
    <property type="status" value="NOT_ANNOTATED_CDS"/>
    <property type="molecule type" value="Genomic_DNA"/>
</dbReference>
<reference evidence="2" key="2">
    <citation type="submission" date="2020-05" db="UniProtKB">
        <authorList>
            <consortium name="EnsemblMetazoa"/>
        </authorList>
    </citation>
    <scope>IDENTIFICATION</scope>
    <source>
        <strain evidence="2">FAR1</strain>
    </source>
</reference>
<keyword evidence="1" id="KW-0472">Membrane</keyword>
<dbReference type="AlphaFoldDB" id="A0A182Q211"/>
<keyword evidence="1" id="KW-0812">Transmembrane</keyword>
<organism evidence="2 3">
    <name type="scientific">Anopheles farauti</name>
    <dbReference type="NCBI Taxonomy" id="69004"/>
    <lineage>
        <taxon>Eukaryota</taxon>
        <taxon>Metazoa</taxon>
        <taxon>Ecdysozoa</taxon>
        <taxon>Arthropoda</taxon>
        <taxon>Hexapoda</taxon>
        <taxon>Insecta</taxon>
        <taxon>Pterygota</taxon>
        <taxon>Neoptera</taxon>
        <taxon>Endopterygota</taxon>
        <taxon>Diptera</taxon>
        <taxon>Nematocera</taxon>
        <taxon>Culicoidea</taxon>
        <taxon>Culicidae</taxon>
        <taxon>Anophelinae</taxon>
        <taxon>Anopheles</taxon>
    </lineage>
</organism>
<reference evidence="3" key="1">
    <citation type="submission" date="2014-01" db="EMBL/GenBank/DDBJ databases">
        <title>The Genome Sequence of Anopheles farauti FAR1 (V2).</title>
        <authorList>
            <consortium name="The Broad Institute Genomics Platform"/>
            <person name="Neafsey D.E."/>
            <person name="Besansky N."/>
            <person name="Howell P."/>
            <person name="Walton C."/>
            <person name="Young S.K."/>
            <person name="Zeng Q."/>
            <person name="Gargeya S."/>
            <person name="Fitzgerald M."/>
            <person name="Haas B."/>
            <person name="Abouelleil A."/>
            <person name="Allen A.W."/>
            <person name="Alvarado L."/>
            <person name="Arachchi H.M."/>
            <person name="Berlin A.M."/>
            <person name="Chapman S.B."/>
            <person name="Gainer-Dewar J."/>
            <person name="Goldberg J."/>
            <person name="Griggs A."/>
            <person name="Gujja S."/>
            <person name="Hansen M."/>
            <person name="Howarth C."/>
            <person name="Imamovic A."/>
            <person name="Ireland A."/>
            <person name="Larimer J."/>
            <person name="McCowan C."/>
            <person name="Murphy C."/>
            <person name="Pearson M."/>
            <person name="Poon T.W."/>
            <person name="Priest M."/>
            <person name="Roberts A."/>
            <person name="Saif S."/>
            <person name="Shea T."/>
            <person name="Sisk P."/>
            <person name="Sykes S."/>
            <person name="Wortman J."/>
            <person name="Nusbaum C."/>
            <person name="Birren B."/>
        </authorList>
    </citation>
    <scope>NUCLEOTIDE SEQUENCE [LARGE SCALE GENOMIC DNA]</scope>
    <source>
        <strain evidence="3">FAR1</strain>
    </source>
</reference>
<protein>
    <submittedName>
        <fullName evidence="2">Uncharacterized protein</fullName>
    </submittedName>
</protein>
<keyword evidence="3" id="KW-1185">Reference proteome</keyword>
<keyword evidence="1" id="KW-1133">Transmembrane helix</keyword>
<proteinExistence type="predicted"/>
<evidence type="ECO:0000256" key="1">
    <source>
        <dbReference type="SAM" id="Phobius"/>
    </source>
</evidence>
<sequence>MTERPGKVHHTFDLLDELELLLVRKGRVPVLLVTLIALALCFLVVGILMATGIMLVTFFVFICFNDNPDEGSGIFDVLGSGQSAMTIE</sequence>
<evidence type="ECO:0000313" key="3">
    <source>
        <dbReference type="Proteomes" id="UP000075886"/>
    </source>
</evidence>
<name>A0A182Q211_9DIPT</name>